<organism evidence="1 2">
    <name type="scientific">Catharanthus roseus</name>
    <name type="common">Madagascar periwinkle</name>
    <name type="synonym">Vinca rosea</name>
    <dbReference type="NCBI Taxonomy" id="4058"/>
    <lineage>
        <taxon>Eukaryota</taxon>
        <taxon>Viridiplantae</taxon>
        <taxon>Streptophyta</taxon>
        <taxon>Embryophyta</taxon>
        <taxon>Tracheophyta</taxon>
        <taxon>Spermatophyta</taxon>
        <taxon>Magnoliopsida</taxon>
        <taxon>eudicotyledons</taxon>
        <taxon>Gunneridae</taxon>
        <taxon>Pentapetalae</taxon>
        <taxon>asterids</taxon>
        <taxon>lamiids</taxon>
        <taxon>Gentianales</taxon>
        <taxon>Apocynaceae</taxon>
        <taxon>Rauvolfioideae</taxon>
        <taxon>Vinceae</taxon>
        <taxon>Catharanthinae</taxon>
        <taxon>Catharanthus</taxon>
    </lineage>
</organism>
<dbReference type="EMBL" id="CM044706">
    <property type="protein sequence ID" value="KAI5657007.1"/>
    <property type="molecule type" value="Genomic_DNA"/>
</dbReference>
<name>A0ACC0A979_CATRO</name>
<evidence type="ECO:0000313" key="1">
    <source>
        <dbReference type="EMBL" id="KAI5657007.1"/>
    </source>
</evidence>
<keyword evidence="2" id="KW-1185">Reference proteome</keyword>
<evidence type="ECO:0000313" key="2">
    <source>
        <dbReference type="Proteomes" id="UP001060085"/>
    </source>
</evidence>
<protein>
    <submittedName>
        <fullName evidence="1">Uncharacterized protein</fullName>
    </submittedName>
</protein>
<proteinExistence type="predicted"/>
<dbReference type="Proteomes" id="UP001060085">
    <property type="component" value="Linkage Group LG06"/>
</dbReference>
<accession>A0ACC0A979</accession>
<sequence>MGNCCTTNGKESAENPNSKQSRIPPPSHPLLEEESVKEVLSETPTMPKRPAVFRTHNEHRKFTPYFPDFPNGKPRNDAGSKKPAMIFNSEELSEDAASEICSTHSESVSTATYFTEKNVDDDVTEIRQRSPAKLRNRSLSGDVRRDRSAGRSPAKNSDPSPNRVRSGSGRENRGLGPNLQKRECGENSGRRSRSPATRTEGGGGGLKAGMQRSGSVRRTGKSPGRVRSETGEKIRKLDETNSMSSSSNKWPPTTTSNESLENPFVSLECFIFL</sequence>
<gene>
    <name evidence="1" type="ORF">M9H77_25800</name>
</gene>
<comment type="caution">
    <text evidence="1">The sequence shown here is derived from an EMBL/GenBank/DDBJ whole genome shotgun (WGS) entry which is preliminary data.</text>
</comment>
<reference evidence="2" key="1">
    <citation type="journal article" date="2023" name="Nat. Plants">
        <title>Single-cell RNA sequencing provides a high-resolution roadmap for understanding the multicellular compartmentation of specialized metabolism.</title>
        <authorList>
            <person name="Sun S."/>
            <person name="Shen X."/>
            <person name="Li Y."/>
            <person name="Li Y."/>
            <person name="Wang S."/>
            <person name="Li R."/>
            <person name="Zhang H."/>
            <person name="Shen G."/>
            <person name="Guo B."/>
            <person name="Wei J."/>
            <person name="Xu J."/>
            <person name="St-Pierre B."/>
            <person name="Chen S."/>
            <person name="Sun C."/>
        </authorList>
    </citation>
    <scope>NUCLEOTIDE SEQUENCE [LARGE SCALE GENOMIC DNA]</scope>
</reference>